<reference evidence="2" key="1">
    <citation type="submission" date="2017-09" db="EMBL/GenBank/DDBJ databases">
        <title>Brachybacterium sp. VM2412.</title>
        <authorList>
            <person name="Tak E.J."/>
            <person name="Bae J.-W."/>
        </authorList>
    </citation>
    <scope>NUCLEOTIDE SEQUENCE [LARGE SCALE GENOMIC DNA]</scope>
    <source>
        <strain evidence="2">VM2412</strain>
    </source>
</reference>
<accession>A0A291GPS4</accession>
<dbReference type="EMBL" id="CP023563">
    <property type="protein sequence ID" value="ATG52359.1"/>
    <property type="molecule type" value="Genomic_DNA"/>
</dbReference>
<name>A0A291GPS4_9MICO</name>
<keyword evidence="2" id="KW-1185">Reference proteome</keyword>
<sequence>MAQSDQSTPPIPQSELTEDGEFIEQLDERWLSVLDAALRVQAPLARSYVEKLREKHPEATDRQLLEHVTQRFVGLTTATGAGIGGVAALPGLGTVAALGLTIGEGVSFAEACAFLTLAAADIHGVDMAAPSTRRLVLMGVLSGERGTEIIAKAMGRRGLQWNIVLGGRAGFLPGLVSTQISRYVRRRVVARAGRLWLARLLPFGIGAVLGGLGARAVARSVVEAMLEIFAHGATLEGELTDQRGELAGRAVPPAG</sequence>
<evidence type="ECO:0000313" key="1">
    <source>
        <dbReference type="EMBL" id="ATG52359.1"/>
    </source>
</evidence>
<dbReference type="KEGG" id="brz:CFK38_13145"/>
<proteinExistence type="predicted"/>
<evidence type="ECO:0008006" key="3">
    <source>
        <dbReference type="Google" id="ProtNLM"/>
    </source>
</evidence>
<protein>
    <recommendedName>
        <fullName evidence="3">Di-and tripeptidase</fullName>
    </recommendedName>
</protein>
<dbReference type="AlphaFoldDB" id="A0A291GPS4"/>
<dbReference type="OrthoDB" id="5244605at2"/>
<organism evidence="1 2">
    <name type="scientific">Brachybacterium vulturis</name>
    <dbReference type="NCBI Taxonomy" id="2017484"/>
    <lineage>
        <taxon>Bacteria</taxon>
        <taxon>Bacillati</taxon>
        <taxon>Actinomycetota</taxon>
        <taxon>Actinomycetes</taxon>
        <taxon>Micrococcales</taxon>
        <taxon>Dermabacteraceae</taxon>
        <taxon>Brachybacterium</taxon>
    </lineage>
</organism>
<gene>
    <name evidence="1" type="ORF">CFK38_13145</name>
</gene>
<evidence type="ECO:0000313" key="2">
    <source>
        <dbReference type="Proteomes" id="UP000218165"/>
    </source>
</evidence>
<dbReference type="RefSeq" id="WP_096803473.1">
    <property type="nucleotide sequence ID" value="NZ_CP023563.1"/>
</dbReference>
<dbReference type="Proteomes" id="UP000218165">
    <property type="component" value="Chromosome"/>
</dbReference>